<evidence type="ECO:0000313" key="2">
    <source>
        <dbReference type="Proteomes" id="UP001183809"/>
    </source>
</evidence>
<dbReference type="EMBL" id="JAVREY010000131">
    <property type="protein sequence ID" value="MDT0469797.1"/>
    <property type="molecule type" value="Genomic_DNA"/>
</dbReference>
<sequence length="176" mass="19449">MTAQDHGPHTGHAAPLHRLLKTLTDPAQHLRRHLHAGHGADKESSPFAELMAEVMATAERFGHRQHIQLTWLAVRRYGTTTAVDLVSDGIQRTARYAGAPQKYNATVSRAWVELVGHHAGQSDTADFDAFADQNPALLDKKLLTRFYRSTTLASDPARTSWVQPDLAPFPWQQAGA</sequence>
<keyword evidence="2" id="KW-1185">Reference proteome</keyword>
<dbReference type="Proteomes" id="UP001183809">
    <property type="component" value="Unassembled WGS sequence"/>
</dbReference>
<evidence type="ECO:0000313" key="1">
    <source>
        <dbReference type="EMBL" id="MDT0469797.1"/>
    </source>
</evidence>
<accession>A0ABU2U9Z9</accession>
<name>A0ABU2U9Z9_9ACTN</name>
<comment type="caution">
    <text evidence="1">The sequence shown here is derived from an EMBL/GenBank/DDBJ whole genome shotgun (WGS) entry which is preliminary data.</text>
</comment>
<reference evidence="2" key="1">
    <citation type="submission" date="2023-07" db="EMBL/GenBank/DDBJ databases">
        <title>30 novel species of actinomycetes from the DSMZ collection.</title>
        <authorList>
            <person name="Nouioui I."/>
        </authorList>
    </citation>
    <scope>NUCLEOTIDE SEQUENCE [LARGE SCALE GENOMIC DNA]</scope>
    <source>
        <strain evidence="2">DSM 41699</strain>
    </source>
</reference>
<proteinExistence type="predicted"/>
<organism evidence="1 2">
    <name type="scientific">Streptomyces gibsoniae</name>
    <dbReference type="NCBI Taxonomy" id="3075529"/>
    <lineage>
        <taxon>Bacteria</taxon>
        <taxon>Bacillati</taxon>
        <taxon>Actinomycetota</taxon>
        <taxon>Actinomycetes</taxon>
        <taxon>Kitasatosporales</taxon>
        <taxon>Streptomycetaceae</taxon>
        <taxon>Streptomyces</taxon>
    </lineage>
</organism>
<protein>
    <submittedName>
        <fullName evidence="1">Uncharacterized protein</fullName>
    </submittedName>
</protein>
<dbReference type="RefSeq" id="WP_311701214.1">
    <property type="nucleotide sequence ID" value="NZ_JAVREY010000131.1"/>
</dbReference>
<gene>
    <name evidence="1" type="ORF">RM764_43885</name>
</gene>